<keyword evidence="1" id="KW-0812">Transmembrane</keyword>
<keyword evidence="1" id="KW-1133">Transmembrane helix</keyword>
<feature type="transmembrane region" description="Helical" evidence="1">
    <location>
        <begin position="141"/>
        <end position="159"/>
    </location>
</feature>
<reference evidence="2 3" key="1">
    <citation type="submission" date="2019-08" db="EMBL/GenBank/DDBJ databases">
        <title>The genome of the soybean aphid Biotype 1, its phylome, world population structure and adaptation to the North American continent.</title>
        <authorList>
            <person name="Giordano R."/>
            <person name="Donthu R.K."/>
            <person name="Hernandez A.G."/>
            <person name="Wright C.L."/>
            <person name="Zimin A.V."/>
        </authorList>
    </citation>
    <scope>NUCLEOTIDE SEQUENCE [LARGE SCALE GENOMIC DNA]</scope>
    <source>
        <tissue evidence="2">Whole aphids</tissue>
    </source>
</reference>
<keyword evidence="3" id="KW-1185">Reference proteome</keyword>
<evidence type="ECO:0000256" key="1">
    <source>
        <dbReference type="SAM" id="Phobius"/>
    </source>
</evidence>
<accession>A0A6G0TYP8</accession>
<name>A0A6G0TYP8_APHGL</name>
<keyword evidence="1" id="KW-0472">Membrane</keyword>
<evidence type="ECO:0000313" key="2">
    <source>
        <dbReference type="EMBL" id="KAE9541234.1"/>
    </source>
</evidence>
<evidence type="ECO:0000313" key="3">
    <source>
        <dbReference type="Proteomes" id="UP000475862"/>
    </source>
</evidence>
<dbReference type="Proteomes" id="UP000475862">
    <property type="component" value="Unassembled WGS sequence"/>
</dbReference>
<dbReference type="AlphaFoldDB" id="A0A6G0TYP8"/>
<dbReference type="EMBL" id="VYZN01000013">
    <property type="protein sequence ID" value="KAE9541234.1"/>
    <property type="molecule type" value="Genomic_DNA"/>
</dbReference>
<comment type="caution">
    <text evidence="2">The sequence shown here is derived from an EMBL/GenBank/DDBJ whole genome shotgun (WGS) entry which is preliminary data.</text>
</comment>
<gene>
    <name evidence="2" type="ORF">AGLY_004479</name>
</gene>
<proteinExistence type="predicted"/>
<sequence length="233" mass="27010">MHYLGHKIHYICKHILDCQSFLMQIEHQLLLLREGNFCFFDFKTELLEDVSLGCGSSCPSGAPLSPHSPIRSITSSWKDTLFSPTTGCTCLVLDRWWTIESGELVDINQLKRNFVLNLVYQTLIKLFINMLRFRVFSILQNYLRIFAILTYFIPNVLIYKHLMNISNSYLSNKLKAYNHIKKSILSKTGFAMSKKNNIYRRIAMLALIADTLSRVDKFCGFVLSYDAMLRTIN</sequence>
<protein>
    <submittedName>
        <fullName evidence="2">Uncharacterized protein</fullName>
    </submittedName>
</protein>
<organism evidence="2 3">
    <name type="scientific">Aphis glycines</name>
    <name type="common">Soybean aphid</name>
    <dbReference type="NCBI Taxonomy" id="307491"/>
    <lineage>
        <taxon>Eukaryota</taxon>
        <taxon>Metazoa</taxon>
        <taxon>Ecdysozoa</taxon>
        <taxon>Arthropoda</taxon>
        <taxon>Hexapoda</taxon>
        <taxon>Insecta</taxon>
        <taxon>Pterygota</taxon>
        <taxon>Neoptera</taxon>
        <taxon>Paraneoptera</taxon>
        <taxon>Hemiptera</taxon>
        <taxon>Sternorrhyncha</taxon>
        <taxon>Aphidomorpha</taxon>
        <taxon>Aphidoidea</taxon>
        <taxon>Aphididae</taxon>
        <taxon>Aphidini</taxon>
        <taxon>Aphis</taxon>
        <taxon>Aphis</taxon>
    </lineage>
</organism>